<dbReference type="Gene3D" id="3.40.1230.10">
    <property type="entry name" value="MTH938-like"/>
    <property type="match status" value="1"/>
</dbReference>
<dbReference type="Proteomes" id="UP000218209">
    <property type="component" value="Unassembled WGS sequence"/>
</dbReference>
<dbReference type="AlphaFoldDB" id="A0A1X6PBY4"/>
<proteinExistence type="predicted"/>
<gene>
    <name evidence="1" type="ORF">BU14_0111s0025</name>
</gene>
<dbReference type="PANTHER" id="PTHR21192">
    <property type="entry name" value="NUCLEAR PROTEIN E3-3"/>
    <property type="match status" value="1"/>
</dbReference>
<sequence>MVSTSVARAAAAAAAAVTGRRRALFPLSPPARHRQNPWARCSVSYRSNHPPNALNLRDGSGGGGDVVGSYGGVGAGNGGHGGPLIGDSIARLGTPTGADLAADGGGGGAGGLLAAAAAWEGDGVGTAGAADSDASASRERLVINGYGDTSLTVSGVRVSSPVLLFPQFPTYWEIPSLAAALTPDALTLVKVVRPRPAVLLLGLPVQVPLPPGLRAWATAMGVGVEVMGVGEACHTFNLLNGDGVGVALGCVTRGALRRE</sequence>
<dbReference type="SUPFAM" id="SSF64076">
    <property type="entry name" value="MTH938-like"/>
    <property type="match status" value="1"/>
</dbReference>
<dbReference type="GO" id="GO:0032981">
    <property type="term" value="P:mitochondrial respiratory chain complex I assembly"/>
    <property type="evidence" value="ECO:0007669"/>
    <property type="project" value="TreeGrafter"/>
</dbReference>
<protein>
    <recommendedName>
        <fullName evidence="3">NADH dehydrogenase [ubiquinone] 1 alpha subcomplex assembly factor 3</fullName>
    </recommendedName>
</protein>
<organism evidence="1 2">
    <name type="scientific">Porphyra umbilicalis</name>
    <name type="common">Purple laver</name>
    <name type="synonym">Red alga</name>
    <dbReference type="NCBI Taxonomy" id="2786"/>
    <lineage>
        <taxon>Eukaryota</taxon>
        <taxon>Rhodophyta</taxon>
        <taxon>Bangiophyceae</taxon>
        <taxon>Bangiales</taxon>
        <taxon>Bangiaceae</taxon>
        <taxon>Porphyra</taxon>
    </lineage>
</organism>
<dbReference type="GO" id="GO:0005743">
    <property type="term" value="C:mitochondrial inner membrane"/>
    <property type="evidence" value="ECO:0007669"/>
    <property type="project" value="TreeGrafter"/>
</dbReference>
<reference evidence="1 2" key="1">
    <citation type="submission" date="2017-03" db="EMBL/GenBank/DDBJ databases">
        <title>WGS assembly of Porphyra umbilicalis.</title>
        <authorList>
            <person name="Brawley S.H."/>
            <person name="Blouin N.A."/>
            <person name="Ficko-Blean E."/>
            <person name="Wheeler G.L."/>
            <person name="Lohr M."/>
            <person name="Goodson H.V."/>
            <person name="Jenkins J.W."/>
            <person name="Blaby-Haas C.E."/>
            <person name="Helliwell K.E."/>
            <person name="Chan C."/>
            <person name="Marriage T."/>
            <person name="Bhattacharya D."/>
            <person name="Klein A.S."/>
            <person name="Badis Y."/>
            <person name="Brodie J."/>
            <person name="Cao Y."/>
            <person name="Collen J."/>
            <person name="Dittami S.M."/>
            <person name="Gachon C.M."/>
            <person name="Green B.R."/>
            <person name="Karpowicz S."/>
            <person name="Kim J.W."/>
            <person name="Kudahl U."/>
            <person name="Lin S."/>
            <person name="Michel G."/>
            <person name="Mittag M."/>
            <person name="Olson B.J."/>
            <person name="Pangilinan J."/>
            <person name="Peng Y."/>
            <person name="Qiu H."/>
            <person name="Shu S."/>
            <person name="Singer J.T."/>
            <person name="Smith A.G."/>
            <person name="Sprecher B.N."/>
            <person name="Wagner V."/>
            <person name="Wang W."/>
            <person name="Wang Z.-Y."/>
            <person name="Yan J."/>
            <person name="Yarish C."/>
            <person name="Zoeuner-Riek S."/>
            <person name="Zhuang Y."/>
            <person name="Zou Y."/>
            <person name="Lindquist E.A."/>
            <person name="Grimwood J."/>
            <person name="Barry K."/>
            <person name="Rokhsar D.S."/>
            <person name="Schmutz J."/>
            <person name="Stiller J.W."/>
            <person name="Grossman A.R."/>
            <person name="Prochnik S.E."/>
        </authorList>
    </citation>
    <scope>NUCLEOTIDE SEQUENCE [LARGE SCALE GENOMIC DNA]</scope>
    <source>
        <strain evidence="1">4086291</strain>
    </source>
</reference>
<dbReference type="PANTHER" id="PTHR21192:SF2">
    <property type="entry name" value="NADH DEHYDROGENASE [UBIQUINONE] 1 ALPHA SUBCOMPLEX ASSEMBLY FACTOR 3"/>
    <property type="match status" value="1"/>
</dbReference>
<dbReference type="Pfam" id="PF04430">
    <property type="entry name" value="DUF498"/>
    <property type="match status" value="1"/>
</dbReference>
<dbReference type="InterPro" id="IPR007523">
    <property type="entry name" value="NDUFAF3/AAMDC"/>
</dbReference>
<dbReference type="InterPro" id="IPR036748">
    <property type="entry name" value="MTH938-like_sf"/>
</dbReference>
<dbReference type="EMBL" id="KV918814">
    <property type="protein sequence ID" value="OSX78357.1"/>
    <property type="molecule type" value="Genomic_DNA"/>
</dbReference>
<name>A0A1X6PBY4_PORUM</name>
<evidence type="ECO:0000313" key="1">
    <source>
        <dbReference type="EMBL" id="OSX78357.1"/>
    </source>
</evidence>
<evidence type="ECO:0008006" key="3">
    <source>
        <dbReference type="Google" id="ProtNLM"/>
    </source>
</evidence>
<keyword evidence="2" id="KW-1185">Reference proteome</keyword>
<accession>A0A1X6PBY4</accession>
<evidence type="ECO:0000313" key="2">
    <source>
        <dbReference type="Proteomes" id="UP000218209"/>
    </source>
</evidence>